<dbReference type="EMBL" id="JAIWQS010000005">
    <property type="protein sequence ID" value="KAJ8763898.1"/>
    <property type="molecule type" value="Genomic_DNA"/>
</dbReference>
<dbReference type="PANTHER" id="PTHR36702">
    <property type="entry name" value="HOLLIDAY JUNCTION RESOLVASE"/>
    <property type="match status" value="1"/>
</dbReference>
<evidence type="ECO:0000313" key="2">
    <source>
        <dbReference type="Proteomes" id="UP001159364"/>
    </source>
</evidence>
<dbReference type="Proteomes" id="UP001159364">
    <property type="component" value="Linkage Group LG05"/>
</dbReference>
<dbReference type="PANTHER" id="PTHR36702:SF1">
    <property type="entry name" value="HOLLIDAY JUNCTION RESOLVASE"/>
    <property type="match status" value="1"/>
</dbReference>
<reference evidence="1 2" key="1">
    <citation type="submission" date="2021-09" db="EMBL/GenBank/DDBJ databases">
        <title>Genomic insights and catalytic innovation underlie evolution of tropane alkaloids biosynthesis.</title>
        <authorList>
            <person name="Wang Y.-J."/>
            <person name="Tian T."/>
            <person name="Huang J.-P."/>
            <person name="Huang S.-X."/>
        </authorList>
    </citation>
    <scope>NUCLEOTIDE SEQUENCE [LARGE SCALE GENOMIC DNA]</scope>
    <source>
        <strain evidence="1">KIB-2018</strain>
        <tissue evidence="1">Leaf</tissue>
    </source>
</reference>
<name>A0AAV8TCH7_9ROSI</name>
<evidence type="ECO:0000313" key="1">
    <source>
        <dbReference type="EMBL" id="KAJ8763898.1"/>
    </source>
</evidence>
<dbReference type="Pfam" id="PF14868">
    <property type="entry name" value="DUF4487"/>
    <property type="match status" value="1"/>
</dbReference>
<dbReference type="InterPro" id="IPR027902">
    <property type="entry name" value="DUF4487"/>
</dbReference>
<dbReference type="AlphaFoldDB" id="A0AAV8TCH7"/>
<organism evidence="1 2">
    <name type="scientific">Erythroxylum novogranatense</name>
    <dbReference type="NCBI Taxonomy" id="1862640"/>
    <lineage>
        <taxon>Eukaryota</taxon>
        <taxon>Viridiplantae</taxon>
        <taxon>Streptophyta</taxon>
        <taxon>Embryophyta</taxon>
        <taxon>Tracheophyta</taxon>
        <taxon>Spermatophyta</taxon>
        <taxon>Magnoliopsida</taxon>
        <taxon>eudicotyledons</taxon>
        <taxon>Gunneridae</taxon>
        <taxon>Pentapetalae</taxon>
        <taxon>rosids</taxon>
        <taxon>fabids</taxon>
        <taxon>Malpighiales</taxon>
        <taxon>Erythroxylaceae</taxon>
        <taxon>Erythroxylum</taxon>
    </lineage>
</organism>
<keyword evidence="2" id="KW-1185">Reference proteome</keyword>
<accession>A0AAV8TCH7</accession>
<gene>
    <name evidence="1" type="ORF">K2173_003680</name>
</gene>
<sequence length="306" mass="34516">MLSASLQFHQVTMSDVDIKTLKFLIAILHKLRDCMDKLSVRHCEKLLSETLMIISNVKSLYESDMMEEVILELQYLFVSGPGASNAQLSVCKPYLALFIGGLGGMEMAERDDCAKSCGVWELYHMLFREKHWALVHLAIAAFGYFAARTSCNQLWRFVPPNAALSYDIMSGKETNEERFMSELKAFLEKEKALTAIAPGHDQIESLVKEGILLKEIAQKTRIVRGEAMRCESMEIEVDNLSNKRRKLPDGISRGIELVQSGLKVIGEGLSEWQLNHLESSELHDNLLSQLSHLEKFANHLRDLAGS</sequence>
<protein>
    <submittedName>
        <fullName evidence="1">Uncharacterized protein</fullName>
    </submittedName>
</protein>
<proteinExistence type="predicted"/>
<comment type="caution">
    <text evidence="1">The sequence shown here is derived from an EMBL/GenBank/DDBJ whole genome shotgun (WGS) entry which is preliminary data.</text>
</comment>